<dbReference type="GO" id="GO:0003677">
    <property type="term" value="F:DNA binding"/>
    <property type="evidence" value="ECO:0007669"/>
    <property type="project" value="UniProtKB-KW"/>
</dbReference>
<dbReference type="EMBL" id="VSWD01000001">
    <property type="protein sequence ID" value="KAK3108077.1"/>
    <property type="molecule type" value="Genomic_DNA"/>
</dbReference>
<dbReference type="PRINTS" id="PR00237">
    <property type="entry name" value="GPCRRHODOPSN"/>
</dbReference>
<keyword evidence="2" id="KW-1003">Cell membrane</keyword>
<feature type="domain" description="Tyr recombinase" evidence="12">
    <location>
        <begin position="141"/>
        <end position="350"/>
    </location>
</feature>
<dbReference type="Pfam" id="PF00589">
    <property type="entry name" value="Phage_integrase"/>
    <property type="match status" value="1"/>
</dbReference>
<dbReference type="Proteomes" id="UP001186944">
    <property type="component" value="Unassembled WGS sequence"/>
</dbReference>
<evidence type="ECO:0000256" key="2">
    <source>
        <dbReference type="ARBA" id="ARBA00022475"/>
    </source>
</evidence>
<reference evidence="13" key="1">
    <citation type="submission" date="2019-08" db="EMBL/GenBank/DDBJ databases">
        <title>The improved chromosome-level genome for the pearl oyster Pinctada fucata martensii using PacBio sequencing and Hi-C.</title>
        <authorList>
            <person name="Zheng Z."/>
        </authorList>
    </citation>
    <scope>NUCLEOTIDE SEQUENCE</scope>
    <source>
        <strain evidence="13">ZZ-2019</strain>
        <tissue evidence="13">Adductor muscle</tissue>
    </source>
</reference>
<feature type="transmembrane region" description="Helical" evidence="10">
    <location>
        <begin position="671"/>
        <end position="692"/>
    </location>
</feature>
<feature type="transmembrane region" description="Helical" evidence="10">
    <location>
        <begin position="522"/>
        <end position="543"/>
    </location>
</feature>
<gene>
    <name evidence="13" type="ORF">FSP39_000719</name>
</gene>
<comment type="similarity">
    <text evidence="9">Belongs to the G-protein coupled receptor 1 family.</text>
</comment>
<evidence type="ECO:0000256" key="10">
    <source>
        <dbReference type="SAM" id="Phobius"/>
    </source>
</evidence>
<protein>
    <submittedName>
        <fullName evidence="13">Uncharacterized protein</fullName>
    </submittedName>
</protein>
<dbReference type="Gene3D" id="1.10.443.10">
    <property type="entry name" value="Intergrase catalytic core"/>
    <property type="match status" value="1"/>
</dbReference>
<evidence type="ECO:0000256" key="4">
    <source>
        <dbReference type="ARBA" id="ARBA00022989"/>
    </source>
</evidence>
<dbReference type="PROSITE" id="PS00237">
    <property type="entry name" value="G_PROTEIN_RECEP_F1_1"/>
    <property type="match status" value="1"/>
</dbReference>
<dbReference type="InterPro" id="IPR011010">
    <property type="entry name" value="DNA_brk_join_enz"/>
</dbReference>
<dbReference type="GO" id="GO:0006310">
    <property type="term" value="P:DNA recombination"/>
    <property type="evidence" value="ECO:0007669"/>
    <property type="project" value="UniProtKB-KW"/>
</dbReference>
<evidence type="ECO:0000256" key="7">
    <source>
        <dbReference type="ARBA" id="ARBA00023170"/>
    </source>
</evidence>
<dbReference type="InterPro" id="IPR010998">
    <property type="entry name" value="Integrase_recombinase_N"/>
</dbReference>
<feature type="transmembrane region" description="Helical" evidence="10">
    <location>
        <begin position="572"/>
        <end position="600"/>
    </location>
</feature>
<dbReference type="InterPro" id="IPR017452">
    <property type="entry name" value="GPCR_Rhodpsn_7TM"/>
</dbReference>
<dbReference type="PANTHER" id="PTHR24241:SF117">
    <property type="entry name" value="G-PROTEIN COUPLED RECEPTORS FAMILY 1 PROFILE DOMAIN-CONTAINING PROTEIN"/>
    <property type="match status" value="1"/>
</dbReference>
<feature type="transmembrane region" description="Helical" evidence="10">
    <location>
        <begin position="635"/>
        <end position="659"/>
    </location>
</feature>
<dbReference type="AlphaFoldDB" id="A0AA88YLW0"/>
<evidence type="ECO:0000256" key="8">
    <source>
        <dbReference type="ARBA" id="ARBA00023172"/>
    </source>
</evidence>
<accession>A0AA88YLW0</accession>
<dbReference type="PANTHER" id="PTHR24241">
    <property type="entry name" value="NEUROPEPTIDE RECEPTOR-RELATED G-PROTEIN COUPLED RECEPTOR"/>
    <property type="match status" value="1"/>
</dbReference>
<dbReference type="PROSITE" id="PS51898">
    <property type="entry name" value="TYR_RECOMBINASE"/>
    <property type="match status" value="1"/>
</dbReference>
<dbReference type="Pfam" id="PF00001">
    <property type="entry name" value="7tm_1"/>
    <property type="match status" value="1"/>
</dbReference>
<evidence type="ECO:0000256" key="5">
    <source>
        <dbReference type="ARBA" id="ARBA00023125"/>
    </source>
</evidence>
<evidence type="ECO:0000256" key="1">
    <source>
        <dbReference type="ARBA" id="ARBA00004651"/>
    </source>
</evidence>
<dbReference type="InterPro" id="IPR000276">
    <property type="entry name" value="GPCR_Rhodpsn"/>
</dbReference>
<keyword evidence="8" id="KW-0233">DNA recombination</keyword>
<dbReference type="GO" id="GO:0032870">
    <property type="term" value="P:cellular response to hormone stimulus"/>
    <property type="evidence" value="ECO:0007669"/>
    <property type="project" value="TreeGrafter"/>
</dbReference>
<dbReference type="SUPFAM" id="SSF47823">
    <property type="entry name" value="lambda integrase-like, N-terminal domain"/>
    <property type="match status" value="1"/>
</dbReference>
<keyword evidence="4 10" id="KW-1133">Transmembrane helix</keyword>
<sequence length="781" mass="88650">MIKNIYRRFFPLRITDAFRLGDWTRYLQEDNSALGDLAATLPTLILKSKSDSTFKNYNSNFKQWCKWCSDYGVSPLPSTGYYVSLYINHLVRKGCGASKLDQTIYSIKWAHEIAGFSNPCDSFLVRSSIQGAKRLLGRQSIPKEPISPNILQSMVKHFGQNSNLYDKRTVAMCVTAYSGFLRFSELVNLKCSDIEFHDQYMTLFIEKSKTDQLREGRRIFIAKLDSIACPVQILKDYMSLAKLDTSNSGFLFRQLSFCKKTSTYQLRKVGKLSYTRVRELLLEKLVFLGLDPTVFGLHSLRSGGATAAANAGISDRLFKKHGRWKSDKAKDGYHGPDMHVSGTQPSAPEFCTMSSANIGLSLESDDPNYVIYCNESEGWNNSCGYPNLTESSEKSSNNVWTADVIQRVVTIVIIMILTLIGNSMIIILLSFGRNRKSNRVNIFIVNLAIGDLAVCIVTMTTEILFVAFGEWVLGAAMCKILTYLEIVTLASATFLLTSMSLERYIAICQPLRFKTSKHRAKLMILTSWIMAFIFAVPQIFIFVQTEDKVDEDGKTIYGCRSRGYSAEWQRKVYFTFLTSYILFIPTVIMSFCYINVALAIKNQGKVLHQRQNQNFNSWHKSSNFISRAKVKTIKFTSCIVILFVTCWSPYFITTLIRIYSDYKYKIPKHVMVFAETAALFQSAVNPILYSIFNLQIQRDLKGVCCKKQSTNQSRAILQYLGKAEENYCRQCKHLMCAGNSSSSSSHRNASKYQEMFIADTRDNGIKLKVRFVPKSNTATSL</sequence>
<keyword evidence="7 9" id="KW-0675">Receptor</keyword>
<dbReference type="Gene3D" id="1.10.150.130">
    <property type="match status" value="1"/>
</dbReference>
<feature type="transmembrane region" description="Helical" evidence="10">
    <location>
        <begin position="480"/>
        <end position="501"/>
    </location>
</feature>
<evidence type="ECO:0000256" key="9">
    <source>
        <dbReference type="RuleBase" id="RU000688"/>
    </source>
</evidence>
<evidence type="ECO:0000256" key="3">
    <source>
        <dbReference type="ARBA" id="ARBA00022692"/>
    </source>
</evidence>
<organism evidence="13 14">
    <name type="scientific">Pinctada imbricata</name>
    <name type="common">Atlantic pearl-oyster</name>
    <name type="synonym">Pinctada martensii</name>
    <dbReference type="NCBI Taxonomy" id="66713"/>
    <lineage>
        <taxon>Eukaryota</taxon>
        <taxon>Metazoa</taxon>
        <taxon>Spiralia</taxon>
        <taxon>Lophotrochozoa</taxon>
        <taxon>Mollusca</taxon>
        <taxon>Bivalvia</taxon>
        <taxon>Autobranchia</taxon>
        <taxon>Pteriomorphia</taxon>
        <taxon>Pterioida</taxon>
        <taxon>Pterioidea</taxon>
        <taxon>Pteriidae</taxon>
        <taxon>Pinctada</taxon>
    </lineage>
</organism>
<feature type="transmembrane region" description="Helical" evidence="10">
    <location>
        <begin position="408"/>
        <end position="431"/>
    </location>
</feature>
<feature type="transmembrane region" description="Helical" evidence="10">
    <location>
        <begin position="443"/>
        <end position="468"/>
    </location>
</feature>
<dbReference type="InterPro" id="IPR013762">
    <property type="entry name" value="Integrase-like_cat_sf"/>
</dbReference>
<dbReference type="GO" id="GO:0042277">
    <property type="term" value="F:peptide binding"/>
    <property type="evidence" value="ECO:0007669"/>
    <property type="project" value="TreeGrafter"/>
</dbReference>
<evidence type="ECO:0000259" key="11">
    <source>
        <dbReference type="PROSITE" id="PS50262"/>
    </source>
</evidence>
<dbReference type="SUPFAM" id="SSF81321">
    <property type="entry name" value="Family A G protein-coupled receptor-like"/>
    <property type="match status" value="1"/>
</dbReference>
<evidence type="ECO:0000313" key="13">
    <source>
        <dbReference type="EMBL" id="KAK3108077.1"/>
    </source>
</evidence>
<dbReference type="Gene3D" id="1.20.1070.10">
    <property type="entry name" value="Rhodopsin 7-helix transmembrane proteins"/>
    <property type="match status" value="1"/>
</dbReference>
<keyword evidence="9" id="KW-0297">G-protein coupled receptor</keyword>
<keyword evidence="3 9" id="KW-0812">Transmembrane</keyword>
<comment type="caution">
    <text evidence="13">The sequence shown here is derived from an EMBL/GenBank/DDBJ whole genome shotgun (WGS) entry which is preliminary data.</text>
</comment>
<keyword evidence="14" id="KW-1185">Reference proteome</keyword>
<dbReference type="GO" id="GO:0015074">
    <property type="term" value="P:DNA integration"/>
    <property type="evidence" value="ECO:0007669"/>
    <property type="project" value="InterPro"/>
</dbReference>
<dbReference type="GO" id="GO:0004930">
    <property type="term" value="F:G protein-coupled receptor activity"/>
    <property type="evidence" value="ECO:0007669"/>
    <property type="project" value="UniProtKB-KW"/>
</dbReference>
<keyword evidence="5" id="KW-0238">DNA-binding</keyword>
<feature type="domain" description="G-protein coupled receptors family 1 profile" evidence="11">
    <location>
        <begin position="421"/>
        <end position="689"/>
    </location>
</feature>
<keyword evidence="6 10" id="KW-0472">Membrane</keyword>
<dbReference type="InterPro" id="IPR002104">
    <property type="entry name" value="Integrase_catalytic"/>
</dbReference>
<evidence type="ECO:0000313" key="14">
    <source>
        <dbReference type="Proteomes" id="UP001186944"/>
    </source>
</evidence>
<evidence type="ECO:0000259" key="12">
    <source>
        <dbReference type="PROSITE" id="PS51898"/>
    </source>
</evidence>
<dbReference type="SUPFAM" id="SSF56349">
    <property type="entry name" value="DNA breaking-rejoining enzymes"/>
    <property type="match status" value="1"/>
</dbReference>
<comment type="subcellular location">
    <subcellularLocation>
        <location evidence="1">Cell membrane</location>
        <topology evidence="1">Multi-pass membrane protein</topology>
    </subcellularLocation>
</comment>
<evidence type="ECO:0000256" key="6">
    <source>
        <dbReference type="ARBA" id="ARBA00023136"/>
    </source>
</evidence>
<dbReference type="GO" id="GO:0005886">
    <property type="term" value="C:plasma membrane"/>
    <property type="evidence" value="ECO:0007669"/>
    <property type="project" value="UniProtKB-SubCell"/>
</dbReference>
<name>A0AA88YLW0_PINIB</name>
<keyword evidence="9" id="KW-0807">Transducer</keyword>
<proteinExistence type="inferred from homology"/>
<dbReference type="PROSITE" id="PS50262">
    <property type="entry name" value="G_PROTEIN_RECEP_F1_2"/>
    <property type="match status" value="1"/>
</dbReference>